<evidence type="ECO:0000313" key="3">
    <source>
        <dbReference type="Proteomes" id="UP000034504"/>
    </source>
</evidence>
<organism evidence="2 3">
    <name type="scientific">candidate division WWE3 bacterium GW2011_GWC2_44_9</name>
    <dbReference type="NCBI Taxonomy" id="1619125"/>
    <lineage>
        <taxon>Bacteria</taxon>
        <taxon>Katanobacteria</taxon>
    </lineage>
</organism>
<dbReference type="SUPFAM" id="SSF63817">
    <property type="entry name" value="Sortase"/>
    <property type="match status" value="1"/>
</dbReference>
<dbReference type="InterPro" id="IPR042001">
    <property type="entry name" value="Sortase_F"/>
</dbReference>
<dbReference type="Proteomes" id="UP000034504">
    <property type="component" value="Unassembled WGS sequence"/>
</dbReference>
<accession>A0A0G1MRY3</accession>
<reference evidence="2 3" key="1">
    <citation type="journal article" date="2015" name="Nature">
        <title>rRNA introns, odd ribosomes, and small enigmatic genomes across a large radiation of phyla.</title>
        <authorList>
            <person name="Brown C.T."/>
            <person name="Hug L.A."/>
            <person name="Thomas B.C."/>
            <person name="Sharon I."/>
            <person name="Castelle C.J."/>
            <person name="Singh A."/>
            <person name="Wilkins M.J."/>
            <person name="Williams K.H."/>
            <person name="Banfield J.F."/>
        </authorList>
    </citation>
    <scope>NUCLEOTIDE SEQUENCE [LARGE SCALE GENOMIC DNA]</scope>
</reference>
<dbReference type="Pfam" id="PF04203">
    <property type="entry name" value="Sortase"/>
    <property type="match status" value="1"/>
</dbReference>
<evidence type="ECO:0000256" key="1">
    <source>
        <dbReference type="ARBA" id="ARBA00022801"/>
    </source>
</evidence>
<dbReference type="GO" id="GO:0016787">
    <property type="term" value="F:hydrolase activity"/>
    <property type="evidence" value="ECO:0007669"/>
    <property type="project" value="UniProtKB-KW"/>
</dbReference>
<comment type="caution">
    <text evidence="2">The sequence shown here is derived from an EMBL/GenBank/DDBJ whole genome shotgun (WGS) entry which is preliminary data.</text>
</comment>
<feature type="non-terminal residue" evidence="2">
    <location>
        <position position="85"/>
    </location>
</feature>
<evidence type="ECO:0000313" key="2">
    <source>
        <dbReference type="EMBL" id="KKT83547.1"/>
    </source>
</evidence>
<protein>
    <submittedName>
        <fullName evidence="2">Peptidase C60 sortase A and B</fullName>
    </submittedName>
</protein>
<dbReference type="CDD" id="cd05829">
    <property type="entry name" value="Sortase_F"/>
    <property type="match status" value="1"/>
</dbReference>
<name>A0A0G1MRY3_UNCKA</name>
<gene>
    <name evidence="2" type="ORF">UW82_C0037G0001</name>
</gene>
<dbReference type="InterPro" id="IPR005754">
    <property type="entry name" value="Sortase"/>
</dbReference>
<keyword evidence="1" id="KW-0378">Hydrolase</keyword>
<sequence length="85" mass="10055">MLFYELEKLDTGDTVKLKDIKGTVYVYRVTDEKVYSDENFPVKEIFGRSDRKKLNLITCKGSFDKSLQQYSHRVVVEAELSYSYW</sequence>
<dbReference type="EMBL" id="LCJU01000037">
    <property type="protein sequence ID" value="KKT83547.1"/>
    <property type="molecule type" value="Genomic_DNA"/>
</dbReference>
<dbReference type="AlphaFoldDB" id="A0A0G1MRY3"/>
<dbReference type="InterPro" id="IPR023365">
    <property type="entry name" value="Sortase_dom-sf"/>
</dbReference>
<dbReference type="Gene3D" id="2.40.260.10">
    <property type="entry name" value="Sortase"/>
    <property type="match status" value="1"/>
</dbReference>
<proteinExistence type="predicted"/>